<dbReference type="PANTHER" id="PTHR45892">
    <property type="entry name" value="AMINOACYLASE-1"/>
    <property type="match status" value="1"/>
</dbReference>
<dbReference type="AlphaFoldDB" id="A0A8H7ZRI6"/>
<evidence type="ECO:0000313" key="2">
    <source>
        <dbReference type="EMBL" id="KAG5458216.1"/>
    </source>
</evidence>
<dbReference type="PANTHER" id="PTHR45892:SF1">
    <property type="entry name" value="AMINOACYLASE-1"/>
    <property type="match status" value="1"/>
</dbReference>
<dbReference type="Proteomes" id="UP000673691">
    <property type="component" value="Unassembled WGS sequence"/>
</dbReference>
<name>A0A8H7ZRI6_9FUNG</name>
<dbReference type="InterPro" id="IPR052083">
    <property type="entry name" value="Aminoacylase-1_M20A"/>
</dbReference>
<evidence type="ECO:0000259" key="1">
    <source>
        <dbReference type="Pfam" id="PF07687"/>
    </source>
</evidence>
<organism evidence="2 3">
    <name type="scientific">Olpidium bornovanus</name>
    <dbReference type="NCBI Taxonomy" id="278681"/>
    <lineage>
        <taxon>Eukaryota</taxon>
        <taxon>Fungi</taxon>
        <taxon>Fungi incertae sedis</taxon>
        <taxon>Olpidiomycota</taxon>
        <taxon>Olpidiomycotina</taxon>
        <taxon>Olpidiomycetes</taxon>
        <taxon>Olpidiales</taxon>
        <taxon>Olpidiaceae</taxon>
        <taxon>Olpidium</taxon>
    </lineage>
</organism>
<dbReference type="SUPFAM" id="SSF55031">
    <property type="entry name" value="Bacterial exopeptidase dimerisation domain"/>
    <property type="match status" value="1"/>
</dbReference>
<dbReference type="OrthoDB" id="3064516at2759"/>
<keyword evidence="3" id="KW-1185">Reference proteome</keyword>
<accession>A0A8H7ZRI6</accession>
<evidence type="ECO:0000313" key="3">
    <source>
        <dbReference type="Proteomes" id="UP000673691"/>
    </source>
</evidence>
<dbReference type="Gene3D" id="1.10.150.900">
    <property type="match status" value="1"/>
</dbReference>
<feature type="non-terminal residue" evidence="2">
    <location>
        <position position="1"/>
    </location>
</feature>
<dbReference type="InterPro" id="IPR036264">
    <property type="entry name" value="Bact_exopeptidase_dim_dom"/>
</dbReference>
<sequence length="329" mass="36428">HAGRHRGRASRWVTVRASGGTGHGSRFIEDLASDKLMRIIERFRKFREEQKKLLEIGVTTDGKRFKLGDVTTVNMTGLGAFTNNRTRWALRQGGVQHNVVPMEVTANFDIRVAPTMNLDDFKARIESWMEPGCVSRFREMCTSVLEFAGCFACNLEFVRCHFDNTTTSIAGNDPWWSKFADACAAGGFEIETEIFPAATAYGVIANGVLGAAEIGIERCPYFLFRRRADSRFLREIGLPALGVSPINHPPVLLHDHNGASAVCSGRVLSGPGGPTEADLIHYALLLYPVLPRVPQREGVPARNRILRKYYPCAGEQGPRLKDNERGHGS</sequence>
<dbReference type="Pfam" id="PF07687">
    <property type="entry name" value="M20_dimer"/>
    <property type="match status" value="1"/>
</dbReference>
<gene>
    <name evidence="2" type="ORF">BJ554DRAFT_1603</name>
</gene>
<comment type="caution">
    <text evidence="2">The sequence shown here is derived from an EMBL/GenBank/DDBJ whole genome shotgun (WGS) entry which is preliminary data.</text>
</comment>
<proteinExistence type="predicted"/>
<dbReference type="EMBL" id="JAEFCI010008819">
    <property type="protein sequence ID" value="KAG5458216.1"/>
    <property type="molecule type" value="Genomic_DNA"/>
</dbReference>
<dbReference type="GO" id="GO:0004046">
    <property type="term" value="F:aminoacylase activity"/>
    <property type="evidence" value="ECO:0007669"/>
    <property type="project" value="TreeGrafter"/>
</dbReference>
<feature type="domain" description="Peptidase M20 dimerisation" evidence="1">
    <location>
        <begin position="10"/>
        <end position="131"/>
    </location>
</feature>
<dbReference type="InterPro" id="IPR011650">
    <property type="entry name" value="Peptidase_M20_dimer"/>
</dbReference>
<dbReference type="Gene3D" id="3.30.70.360">
    <property type="match status" value="1"/>
</dbReference>
<protein>
    <recommendedName>
        <fullName evidence="1">Peptidase M20 dimerisation domain-containing protein</fullName>
    </recommendedName>
</protein>
<reference evidence="2 3" key="1">
    <citation type="journal article" name="Sci. Rep.">
        <title>Genome-scale phylogenetic analyses confirm Olpidium as the closest living zoosporic fungus to the non-flagellated, terrestrial fungi.</title>
        <authorList>
            <person name="Chang Y."/>
            <person name="Rochon D."/>
            <person name="Sekimoto S."/>
            <person name="Wang Y."/>
            <person name="Chovatia M."/>
            <person name="Sandor L."/>
            <person name="Salamov A."/>
            <person name="Grigoriev I.V."/>
            <person name="Stajich J.E."/>
            <person name="Spatafora J.W."/>
        </authorList>
    </citation>
    <scope>NUCLEOTIDE SEQUENCE [LARGE SCALE GENOMIC DNA]</scope>
    <source>
        <strain evidence="2">S191</strain>
    </source>
</reference>